<organism evidence="2 3">
    <name type="scientific">Brassica carinata</name>
    <name type="common">Ethiopian mustard</name>
    <name type="synonym">Abyssinian cabbage</name>
    <dbReference type="NCBI Taxonomy" id="52824"/>
    <lineage>
        <taxon>Eukaryota</taxon>
        <taxon>Viridiplantae</taxon>
        <taxon>Streptophyta</taxon>
        <taxon>Embryophyta</taxon>
        <taxon>Tracheophyta</taxon>
        <taxon>Spermatophyta</taxon>
        <taxon>Magnoliopsida</taxon>
        <taxon>eudicotyledons</taxon>
        <taxon>Gunneridae</taxon>
        <taxon>Pentapetalae</taxon>
        <taxon>rosids</taxon>
        <taxon>malvids</taxon>
        <taxon>Brassicales</taxon>
        <taxon>Brassicaceae</taxon>
        <taxon>Brassiceae</taxon>
        <taxon>Brassica</taxon>
    </lineage>
</organism>
<name>A0A8X7VX74_BRACI</name>
<gene>
    <name evidence="2" type="ORF">Bca52824_011923</name>
</gene>
<feature type="region of interest" description="Disordered" evidence="1">
    <location>
        <begin position="135"/>
        <end position="188"/>
    </location>
</feature>
<evidence type="ECO:0000256" key="1">
    <source>
        <dbReference type="SAM" id="MobiDB-lite"/>
    </source>
</evidence>
<evidence type="ECO:0000313" key="2">
    <source>
        <dbReference type="EMBL" id="KAG2318710.1"/>
    </source>
</evidence>
<keyword evidence="3" id="KW-1185">Reference proteome</keyword>
<accession>A0A8X7VX74</accession>
<sequence length="188" mass="20613">MESQDYTNKQSFIDTPPPMNRDNSLSIIRNLESHGFPPIPPIPSTEEVMDDLRAVTLQYINCADPTESAARKQRVQQSDERGLMEETARSIIETATQNQEIATQQTAQAYAIAVHQATQIQEATIQQTTEAIATEETEVPPPPCQPMRGPSGNQLTKKKSAINTSFPGDIEGEPTGSNGTPNNNNHII</sequence>
<protein>
    <submittedName>
        <fullName evidence="2">Uncharacterized protein</fullName>
    </submittedName>
</protein>
<feature type="compositionally biased region" description="Polar residues" evidence="1">
    <location>
        <begin position="151"/>
        <end position="166"/>
    </location>
</feature>
<feature type="compositionally biased region" description="Polar residues" evidence="1">
    <location>
        <begin position="1"/>
        <end position="13"/>
    </location>
</feature>
<reference evidence="2 3" key="1">
    <citation type="submission" date="2020-02" db="EMBL/GenBank/DDBJ databases">
        <authorList>
            <person name="Ma Q."/>
            <person name="Huang Y."/>
            <person name="Song X."/>
            <person name="Pei D."/>
        </authorList>
    </citation>
    <scope>NUCLEOTIDE SEQUENCE [LARGE SCALE GENOMIC DNA]</scope>
    <source>
        <strain evidence="2">Sxm20200214</strain>
        <tissue evidence="2">Leaf</tissue>
    </source>
</reference>
<comment type="caution">
    <text evidence="2">The sequence shown here is derived from an EMBL/GenBank/DDBJ whole genome shotgun (WGS) entry which is preliminary data.</text>
</comment>
<dbReference type="Proteomes" id="UP000886595">
    <property type="component" value="Unassembled WGS sequence"/>
</dbReference>
<feature type="compositionally biased region" description="Low complexity" evidence="1">
    <location>
        <begin position="174"/>
        <end position="188"/>
    </location>
</feature>
<evidence type="ECO:0000313" key="3">
    <source>
        <dbReference type="Proteomes" id="UP000886595"/>
    </source>
</evidence>
<proteinExistence type="predicted"/>
<dbReference type="EMBL" id="JAAMPC010000003">
    <property type="protein sequence ID" value="KAG2318710.1"/>
    <property type="molecule type" value="Genomic_DNA"/>
</dbReference>
<feature type="region of interest" description="Disordered" evidence="1">
    <location>
        <begin position="1"/>
        <end position="24"/>
    </location>
</feature>
<dbReference type="AlphaFoldDB" id="A0A8X7VX74"/>
<dbReference type="OrthoDB" id="10528473at2759"/>